<name>A0A2S0VM52_9ALTE</name>
<evidence type="ECO:0000313" key="3">
    <source>
        <dbReference type="Proteomes" id="UP000244441"/>
    </source>
</evidence>
<feature type="transmembrane region" description="Helical" evidence="1">
    <location>
        <begin position="14"/>
        <end position="32"/>
    </location>
</feature>
<evidence type="ECO:0000256" key="1">
    <source>
        <dbReference type="SAM" id="Phobius"/>
    </source>
</evidence>
<sequence>MTTSLGSHQDWKEGVSICFLVLFLPLTAITYIRVSLPKKHESVANLKQQFESHDLPDTFSFHLNQDHKPTDYFLPLLLVSLICIVFFTILLSNSAMLLFDGITWVDNADFLGMSHAFKRNVVCAAMAFLGAYVWAIQFIFRRMMTLDLPPGAYYSVVMRMIYSVLVAVVFQYFMQDKAQEFEAQFLVISFFIGLFPERAIMFMREGLSHIFARGKHSANELQLDMIEGINGFHKSRLTELGIDNVQNLAHASLIEVIIKTSYKPRVIVDWMAQARLCLEFKNETNLIRKAGIRTIIDLIEVYEHGCPDAMQSISDNSGINKTLIDTVCLVNAQEESIGQLRSAYDTLNII</sequence>
<proteinExistence type="predicted"/>
<protein>
    <submittedName>
        <fullName evidence="2">Uncharacterized protein</fullName>
    </submittedName>
</protein>
<dbReference type="Proteomes" id="UP000244441">
    <property type="component" value="Chromosome"/>
</dbReference>
<feature type="transmembrane region" description="Helical" evidence="1">
    <location>
        <begin position="185"/>
        <end position="203"/>
    </location>
</feature>
<dbReference type="AlphaFoldDB" id="A0A2S0VM52"/>
<keyword evidence="1" id="KW-0472">Membrane</keyword>
<keyword evidence="3" id="KW-1185">Reference proteome</keyword>
<reference evidence="2 3" key="1">
    <citation type="submission" date="2018-01" db="EMBL/GenBank/DDBJ databases">
        <title>Genome sequence of a Cantenovulum-like bacteria.</title>
        <authorList>
            <person name="Tan W.R."/>
            <person name="Lau N.-S."/>
            <person name="Go F."/>
            <person name="Amirul A.-A.A."/>
        </authorList>
    </citation>
    <scope>NUCLEOTIDE SEQUENCE [LARGE SCALE GENOMIC DNA]</scope>
    <source>
        <strain evidence="2 3">CCB-QB4</strain>
    </source>
</reference>
<evidence type="ECO:0000313" key="2">
    <source>
        <dbReference type="EMBL" id="AWB65262.1"/>
    </source>
</evidence>
<feature type="transmembrane region" description="Helical" evidence="1">
    <location>
        <begin position="72"/>
        <end position="99"/>
    </location>
</feature>
<dbReference type="EMBL" id="CP026604">
    <property type="protein sequence ID" value="AWB65262.1"/>
    <property type="molecule type" value="Genomic_DNA"/>
</dbReference>
<dbReference type="RefSeq" id="WP_108601339.1">
    <property type="nucleotide sequence ID" value="NZ_CP026604.1"/>
</dbReference>
<feature type="transmembrane region" description="Helical" evidence="1">
    <location>
        <begin position="119"/>
        <end position="140"/>
    </location>
</feature>
<keyword evidence="1" id="KW-1133">Transmembrane helix</keyword>
<organism evidence="2 3">
    <name type="scientific">Saccharobesus litoralis</name>
    <dbReference type="NCBI Taxonomy" id="2172099"/>
    <lineage>
        <taxon>Bacteria</taxon>
        <taxon>Pseudomonadati</taxon>
        <taxon>Pseudomonadota</taxon>
        <taxon>Gammaproteobacteria</taxon>
        <taxon>Alteromonadales</taxon>
        <taxon>Alteromonadaceae</taxon>
        <taxon>Saccharobesus</taxon>
    </lineage>
</organism>
<dbReference type="OrthoDB" id="6503540at2"/>
<accession>A0A2S0VM52</accession>
<dbReference type="KEGG" id="cate:C2869_01840"/>
<keyword evidence="1" id="KW-0812">Transmembrane</keyword>
<feature type="transmembrane region" description="Helical" evidence="1">
    <location>
        <begin position="152"/>
        <end position="173"/>
    </location>
</feature>
<gene>
    <name evidence="2" type="ORF">C2869_01840</name>
</gene>